<dbReference type="InterPro" id="IPR050554">
    <property type="entry name" value="Met_Synthase/Corrinoid"/>
</dbReference>
<dbReference type="SUPFAM" id="SSF82282">
    <property type="entry name" value="Homocysteine S-methyltransferase"/>
    <property type="match status" value="1"/>
</dbReference>
<dbReference type="GO" id="GO:0031419">
    <property type="term" value="F:cobalamin binding"/>
    <property type="evidence" value="ECO:0007669"/>
    <property type="project" value="UniProtKB-UniRule"/>
</dbReference>
<dbReference type="InterPro" id="IPR011822">
    <property type="entry name" value="MetH"/>
</dbReference>
<dbReference type="SUPFAM" id="SSF52242">
    <property type="entry name" value="Cobalamin (vitamin B12)-binding domain"/>
    <property type="match status" value="1"/>
</dbReference>
<feature type="binding site" description="axial binding residue" evidence="22">
    <location>
        <position position="790"/>
    </location>
    <ligand>
        <name>methylcob(III)alamin</name>
        <dbReference type="ChEBI" id="CHEBI:28115"/>
    </ligand>
    <ligandPart>
        <name>Co</name>
        <dbReference type="ChEBI" id="CHEBI:27638"/>
    </ligandPart>
</feature>
<evidence type="ECO:0000256" key="12">
    <source>
        <dbReference type="ARBA" id="ARBA00022691"/>
    </source>
</evidence>
<comment type="cofactor">
    <cofactor evidence="2 21 24">
        <name>Zn(2+)</name>
        <dbReference type="ChEBI" id="CHEBI:29105"/>
    </cofactor>
</comment>
<feature type="domain" description="B12-binding" evidence="28">
    <location>
        <begin position="777"/>
        <end position="912"/>
    </location>
</feature>
<dbReference type="SUPFAM" id="SSF51717">
    <property type="entry name" value="Dihydropteroate synthetase-like"/>
    <property type="match status" value="1"/>
</dbReference>
<evidence type="ECO:0000256" key="23">
    <source>
        <dbReference type="PIRSR" id="PIRSR000381-2"/>
    </source>
</evidence>
<dbReference type="InterPro" id="IPR036724">
    <property type="entry name" value="Cobalamin-bd_sf"/>
</dbReference>
<dbReference type="GO" id="GO:0008270">
    <property type="term" value="F:zinc ion binding"/>
    <property type="evidence" value="ECO:0007669"/>
    <property type="project" value="UniProtKB-UniRule"/>
</dbReference>
<evidence type="ECO:0000259" key="27">
    <source>
        <dbReference type="PROSITE" id="PS50974"/>
    </source>
</evidence>
<dbReference type="InterPro" id="IPR036594">
    <property type="entry name" value="Meth_synthase_dom"/>
</dbReference>
<dbReference type="Pfam" id="PF02965">
    <property type="entry name" value="Met_synt_B12"/>
    <property type="match status" value="1"/>
</dbReference>
<feature type="binding site" evidence="22 24">
    <location>
        <position position="246"/>
    </location>
    <ligand>
        <name>Zn(2+)</name>
        <dbReference type="ChEBI" id="CHEBI:29105"/>
    </ligand>
</feature>
<dbReference type="FunFam" id="3.40.50.280:FF:000001">
    <property type="entry name" value="Methionine synthase"/>
    <property type="match status" value="1"/>
</dbReference>
<dbReference type="SUPFAM" id="SSF56507">
    <property type="entry name" value="Methionine synthase activation domain-like"/>
    <property type="match status" value="1"/>
</dbReference>
<dbReference type="CDD" id="cd02069">
    <property type="entry name" value="methionine_synthase_B12_BD"/>
    <property type="match status" value="1"/>
</dbReference>
<dbReference type="AlphaFoldDB" id="A0A3B7R309"/>
<dbReference type="PROSITE" id="PS51337">
    <property type="entry name" value="B12_BINDING_NTER"/>
    <property type="match status" value="1"/>
</dbReference>
<dbReference type="InterPro" id="IPR003726">
    <property type="entry name" value="HCY_dom"/>
</dbReference>
<dbReference type="InterPro" id="IPR011005">
    <property type="entry name" value="Dihydropteroate_synth-like_sf"/>
</dbReference>
<evidence type="ECO:0000256" key="7">
    <source>
        <dbReference type="ARBA" id="ARBA00013998"/>
    </source>
</evidence>
<dbReference type="FunFam" id="3.20.20.20:FF:000002">
    <property type="entry name" value="Methionine synthase"/>
    <property type="match status" value="1"/>
</dbReference>
<gene>
    <name evidence="30" type="ORF">D3Y59_12555</name>
</gene>
<dbReference type="GO" id="GO:0005829">
    <property type="term" value="C:cytosol"/>
    <property type="evidence" value="ECO:0007669"/>
    <property type="project" value="TreeGrafter"/>
</dbReference>
<keyword evidence="13 21" id="KW-0479">Metal-binding</keyword>
<dbReference type="Gene3D" id="3.40.50.280">
    <property type="entry name" value="Cobalamin-binding domain"/>
    <property type="match status" value="1"/>
</dbReference>
<proteinExistence type="inferred from homology"/>
<feature type="binding site" evidence="22 24">
    <location>
        <position position="310"/>
    </location>
    <ligand>
        <name>Zn(2+)</name>
        <dbReference type="ChEBI" id="CHEBI:29105"/>
    </ligand>
</feature>
<dbReference type="GO" id="GO:0032259">
    <property type="term" value="P:methylation"/>
    <property type="evidence" value="ECO:0007669"/>
    <property type="project" value="UniProtKB-KW"/>
</dbReference>
<keyword evidence="12 21" id="KW-0949">S-adenosyl-L-methionine</keyword>
<dbReference type="KEGG" id="hyh:D3Y59_12555"/>
<evidence type="ECO:0000256" key="11">
    <source>
        <dbReference type="ARBA" id="ARBA00022679"/>
    </source>
</evidence>
<dbReference type="FunFam" id="1.10.1240.10:FF:000001">
    <property type="entry name" value="Methionine synthase"/>
    <property type="match status" value="1"/>
</dbReference>
<feature type="binding site" evidence="22 24">
    <location>
        <position position="309"/>
    </location>
    <ligand>
        <name>Zn(2+)</name>
        <dbReference type="ChEBI" id="CHEBI:29105"/>
    </ligand>
</feature>
<dbReference type="PROSITE" id="PS50972">
    <property type="entry name" value="PTERIN_BINDING"/>
    <property type="match status" value="1"/>
</dbReference>
<dbReference type="Gene3D" id="1.10.1240.10">
    <property type="entry name" value="Methionine synthase domain"/>
    <property type="match status" value="1"/>
</dbReference>
<dbReference type="EMBL" id="CP032317">
    <property type="protein sequence ID" value="AYA37803.1"/>
    <property type="molecule type" value="Genomic_DNA"/>
</dbReference>
<evidence type="ECO:0000256" key="2">
    <source>
        <dbReference type="ARBA" id="ARBA00001947"/>
    </source>
</evidence>
<dbReference type="Pfam" id="PF00809">
    <property type="entry name" value="Pterin_bind"/>
    <property type="match status" value="1"/>
</dbReference>
<evidence type="ECO:0000256" key="16">
    <source>
        <dbReference type="ARBA" id="ARBA00023167"/>
    </source>
</evidence>
<dbReference type="PROSITE" id="PS50974">
    <property type="entry name" value="ADOMET_ACTIVATION"/>
    <property type="match status" value="1"/>
</dbReference>
<dbReference type="Gene3D" id="3.20.20.330">
    <property type="entry name" value="Homocysteine-binding-like domain"/>
    <property type="match status" value="1"/>
</dbReference>
<feature type="domain" description="AdoMet activation" evidence="27">
    <location>
        <begin position="927"/>
        <end position="1259"/>
    </location>
</feature>
<dbReference type="PIRSF" id="PIRSF000381">
    <property type="entry name" value="MetH"/>
    <property type="match status" value="1"/>
</dbReference>
<feature type="binding site" evidence="23">
    <location>
        <position position="1167"/>
    </location>
    <ligand>
        <name>S-adenosyl-L-methionine</name>
        <dbReference type="ChEBI" id="CHEBI:59789"/>
    </ligand>
</feature>
<keyword evidence="17 21" id="KW-0170">Cobalt</keyword>
<dbReference type="RefSeq" id="WP_119445363.1">
    <property type="nucleotide sequence ID" value="NZ_CP032317.1"/>
</dbReference>
<feature type="binding site" evidence="23">
    <location>
        <position position="891"/>
    </location>
    <ligand>
        <name>methylcob(III)alamin</name>
        <dbReference type="ChEBI" id="CHEBI:28115"/>
    </ligand>
</feature>
<dbReference type="EC" id="2.1.1.13" evidence="6 20"/>
<feature type="binding site" evidence="23">
    <location>
        <position position="977"/>
    </location>
    <ligand>
        <name>S-adenosyl-L-methionine</name>
        <dbReference type="ChEBI" id="CHEBI:59789"/>
    </ligand>
</feature>
<comment type="similarity">
    <text evidence="5">Belongs to the vitamin-B12 dependent methionine synthase family.</text>
</comment>
<evidence type="ECO:0000256" key="3">
    <source>
        <dbReference type="ARBA" id="ARBA00001956"/>
    </source>
</evidence>
<dbReference type="Gene3D" id="3.10.196.10">
    <property type="entry name" value="Vitamin B12-dependent methionine synthase, activation domain"/>
    <property type="match status" value="1"/>
</dbReference>
<dbReference type="CDD" id="cd00740">
    <property type="entry name" value="MeTr"/>
    <property type="match status" value="1"/>
</dbReference>
<keyword evidence="15 21" id="KW-0862">Zinc</keyword>
<dbReference type="InterPro" id="IPR004223">
    <property type="entry name" value="VitB12-dep_Met_synth_activ_dom"/>
</dbReference>
<evidence type="ECO:0000313" key="31">
    <source>
        <dbReference type="Proteomes" id="UP000262802"/>
    </source>
</evidence>
<evidence type="ECO:0000256" key="14">
    <source>
        <dbReference type="ARBA" id="ARBA00022737"/>
    </source>
</evidence>
<evidence type="ECO:0000256" key="1">
    <source>
        <dbReference type="ARBA" id="ARBA00001700"/>
    </source>
</evidence>
<feature type="binding site" evidence="23">
    <location>
        <position position="718"/>
    </location>
    <ligand>
        <name>methylcob(III)alamin</name>
        <dbReference type="ChEBI" id="CHEBI:28115"/>
    </ligand>
</feature>
<dbReference type="GO" id="GO:0046653">
    <property type="term" value="P:tetrahydrofolate metabolic process"/>
    <property type="evidence" value="ECO:0007669"/>
    <property type="project" value="TreeGrafter"/>
</dbReference>
<evidence type="ECO:0000259" key="29">
    <source>
        <dbReference type="PROSITE" id="PS51337"/>
    </source>
</evidence>
<dbReference type="Pfam" id="PF02310">
    <property type="entry name" value="B12-binding"/>
    <property type="match status" value="1"/>
</dbReference>
<feature type="domain" description="B12-binding N-terminal" evidence="29">
    <location>
        <begin position="674"/>
        <end position="768"/>
    </location>
</feature>
<dbReference type="PANTHER" id="PTHR45833:SF1">
    <property type="entry name" value="METHIONINE SYNTHASE"/>
    <property type="match status" value="1"/>
</dbReference>
<dbReference type="Gene3D" id="1.10.288.10">
    <property type="entry name" value="Cobalamin-dependent Methionine Synthase, domain 2"/>
    <property type="match status" value="1"/>
</dbReference>
<evidence type="ECO:0000259" key="26">
    <source>
        <dbReference type="PROSITE" id="PS50972"/>
    </source>
</evidence>
<reference evidence="30 31" key="1">
    <citation type="submission" date="2018-09" db="EMBL/GenBank/DDBJ databases">
        <title>Hymenobacter medium sp. nov., isolated from R2A medium.</title>
        <authorList>
            <person name="Yingchao G."/>
        </authorList>
    </citation>
    <scope>NUCLEOTIDE SEQUENCE [LARGE SCALE GENOMIC DNA]</scope>
    <source>
        <strain evidence="31">sh-6</strain>
    </source>
</reference>
<evidence type="ECO:0000256" key="19">
    <source>
        <dbReference type="ARBA" id="ARBA00031040"/>
    </source>
</evidence>
<comment type="function">
    <text evidence="18 21">Catalyzes the transfer of a methyl group from methyl-cobalamin to homocysteine, yielding enzyme-bound cob(I)alamin and methionine. Subsequently, remethylates the cofactor using methyltetrahydrofolate.</text>
</comment>
<evidence type="ECO:0000256" key="22">
    <source>
        <dbReference type="PIRSR" id="PIRSR000381-1"/>
    </source>
</evidence>
<dbReference type="InterPro" id="IPR037010">
    <property type="entry name" value="VitB12-dep_Met_synth_activ_sf"/>
</dbReference>
<dbReference type="InterPro" id="IPR000489">
    <property type="entry name" value="Pterin-binding_dom"/>
</dbReference>
<comment type="pathway">
    <text evidence="4 21">Amino-acid biosynthesis; L-methionine biosynthesis via de novo pathway; L-methionine from L-homocysteine (MetH route): step 1/1.</text>
</comment>
<comment type="cofactor">
    <cofactor evidence="3 21 22">
        <name>methylcob(III)alamin</name>
        <dbReference type="ChEBI" id="CHEBI:28115"/>
    </cofactor>
</comment>
<keyword evidence="16 21" id="KW-0486">Methionine biosynthesis</keyword>
<evidence type="ECO:0000256" key="15">
    <source>
        <dbReference type="ARBA" id="ARBA00022833"/>
    </source>
</evidence>
<comment type="catalytic activity">
    <reaction evidence="1 21">
        <text>(6S)-5-methyl-5,6,7,8-tetrahydrofolate + L-homocysteine = (6S)-5,6,7,8-tetrahydrofolate + L-methionine</text>
        <dbReference type="Rhea" id="RHEA:11172"/>
        <dbReference type="ChEBI" id="CHEBI:18608"/>
        <dbReference type="ChEBI" id="CHEBI:57453"/>
        <dbReference type="ChEBI" id="CHEBI:57844"/>
        <dbReference type="ChEBI" id="CHEBI:58199"/>
        <dbReference type="EC" id="2.1.1.13"/>
    </reaction>
</comment>
<dbReference type="Gene3D" id="3.20.20.20">
    <property type="entry name" value="Dihydropteroate synthase-like"/>
    <property type="match status" value="1"/>
</dbReference>
<sequence length="1268" mass="139172">MPTVPASPLAELLARRVIVLDGAMGTMLQRHQLTEDDFRGERFRDHPKPLRGNNDLLCLTRPDVVRGVHAEYFAAGADLVETNTFSGTTIAQADYALEHIVYELNYEAARLARSAADEYSTPERPRFVAGAIGPTNRTASLSPDVNRPGFRAISFDELAVAYLEQIKGLVDGGVDALLIETIFDTLNAKAALFAAQRFFDEGGRVVPIMISGTITDASGRTLSGQTVEAFWNSMRHLPILSIGLNCALGAKQLKVYLQELSRLADCYVSAYPNAGLPNAFGGYDESAQEFAAVLEEYLQEGLVNVVGGCCGTTPQHIAEAAKLVDRYPPRKINDQLTVSNEQAAALSGIDHSSLLIAHSKKATRLSGLEPLNIHPESLFVNVGERCNVTGSRAFARLIRSGQFDEAVAVARAQVEGGAQVLDVNMDEGLLDSVEAMTNFLNLLASEPDVARLPIMIDSSKWEVLEAGLKCTQGKSIVNSISLKEGEEVFKHHARLVRAYGAAVIVMAFDEQGQADNFQRRIDICQRAYRILTEEVGFPPEDIIFDPNILTVGTGIEEHRRYAIDFIEAVRWIKQHLPGALTSGGVSNVSFAFRGNDPVREAIHAAFLYHAIKAGLDMGIVNPSQLAVYDEVPKDLLEAVEDVLFDRRDDATERLVQLADKLSQTKGSAAATVAEAEEWRGWSVQKRLEHALVKGITDHIEADTEEALKQLQRPLAVIEGPLMAGMTVVGDLFGAGKMFLPQVVKSARVMKRAVAWLEPYMQAERDAAAADGVGRQTAGKVLLATVKGDVHDIGKNIVGVVLACNNYEVIDLGVMVPLEKIIDEAQRLQADIVGLSGLITPSLDEMVYVAQGMEKRGLRVPLLIGGATTSRLHTAVRIAPAYNGPVIHVNDASRAVPVASQLLGLGRDAYANDVAQEYLQLRDDHAGRQRNKDYVTIEEARRQKFQADWAAADITKPSFLGAQVFDDYPLTELVPYIDWTPFFHAWELKGRYPRILDDATYGEAARKLFADAQALLQRIIDEKLLTARATVGFWPANTFDSDTIEIYADDSREQVLAQTFTLRQQSLKAPGLPYFAFSDFLAPKDSGRHDYLGGFAVTAGIGLDELVAEFEAQHDDYSAILAKALADRLAEAMAERLHERVRRELWGYAPQEHFSNEALIKEEYRGIRPAPGYPGCPDHTEKITLFQLLGNNDTGISLTENLAMYPTASVSGFYYAHPDARYFGLGRIGKDQVEDLARRKGMPFAELERWLSPNLNYEPTAAEPVTAAN</sequence>
<keyword evidence="8 21" id="KW-0489">Methyltransferase</keyword>
<evidence type="ECO:0000256" key="13">
    <source>
        <dbReference type="ARBA" id="ARBA00022723"/>
    </source>
</evidence>
<keyword evidence="31" id="KW-1185">Reference proteome</keyword>
<dbReference type="FunFam" id="3.20.20.330:FF:000001">
    <property type="entry name" value="Methionine synthase"/>
    <property type="match status" value="1"/>
</dbReference>
<dbReference type="SUPFAM" id="SSF47644">
    <property type="entry name" value="Methionine synthase domain"/>
    <property type="match status" value="1"/>
</dbReference>
<keyword evidence="11 21" id="KW-0808">Transferase</keyword>
<feature type="domain" description="Pterin-binding" evidence="26">
    <location>
        <begin position="379"/>
        <end position="640"/>
    </location>
</feature>
<dbReference type="OrthoDB" id="9803687at2"/>
<feature type="domain" description="Hcy-binding" evidence="25">
    <location>
        <begin position="6"/>
        <end position="324"/>
    </location>
</feature>
<name>A0A3B7R309_9BACT</name>
<dbReference type="PROSITE" id="PS51332">
    <property type="entry name" value="B12_BINDING"/>
    <property type="match status" value="1"/>
</dbReference>
<evidence type="ECO:0000256" key="10">
    <source>
        <dbReference type="ARBA" id="ARBA00022628"/>
    </source>
</evidence>
<dbReference type="NCBIfam" id="NF007024">
    <property type="entry name" value="PRK09490.1"/>
    <property type="match status" value="1"/>
</dbReference>
<feature type="binding site" evidence="23">
    <location>
        <position position="835"/>
    </location>
    <ligand>
        <name>methylcob(III)alamin</name>
        <dbReference type="ChEBI" id="CHEBI:28115"/>
    </ligand>
</feature>
<dbReference type="Pfam" id="PF02574">
    <property type="entry name" value="S-methyl_trans"/>
    <property type="match status" value="1"/>
</dbReference>
<evidence type="ECO:0000256" key="20">
    <source>
        <dbReference type="NCBIfam" id="TIGR02082"/>
    </source>
</evidence>
<feature type="binding site" evidence="23">
    <location>
        <begin position="787"/>
        <end position="791"/>
    </location>
    <ligand>
        <name>methylcob(III)alamin</name>
        <dbReference type="ChEBI" id="CHEBI:28115"/>
    </ligand>
</feature>
<organism evidence="30 31">
    <name type="scientific">Hymenobacter oligotrophus</name>
    <dbReference type="NCBI Taxonomy" id="2319843"/>
    <lineage>
        <taxon>Bacteria</taxon>
        <taxon>Pseudomonadati</taxon>
        <taxon>Bacteroidota</taxon>
        <taxon>Cytophagia</taxon>
        <taxon>Cytophagales</taxon>
        <taxon>Hymenobacteraceae</taxon>
        <taxon>Hymenobacter</taxon>
    </lineage>
</organism>
<feature type="binding site" evidence="23">
    <location>
        <position position="839"/>
    </location>
    <ligand>
        <name>methylcob(III)alamin</name>
        <dbReference type="ChEBI" id="CHEBI:28115"/>
    </ligand>
</feature>
<keyword evidence="10 21" id="KW-0846">Cobalamin</keyword>
<evidence type="ECO:0000313" key="30">
    <source>
        <dbReference type="EMBL" id="AYA37803.1"/>
    </source>
</evidence>
<dbReference type="GO" id="GO:0050667">
    <property type="term" value="P:homocysteine metabolic process"/>
    <property type="evidence" value="ECO:0007669"/>
    <property type="project" value="TreeGrafter"/>
</dbReference>
<evidence type="ECO:0000259" key="25">
    <source>
        <dbReference type="PROSITE" id="PS50970"/>
    </source>
</evidence>
<evidence type="ECO:0000256" key="9">
    <source>
        <dbReference type="ARBA" id="ARBA00022605"/>
    </source>
</evidence>
<evidence type="ECO:0000256" key="5">
    <source>
        <dbReference type="ARBA" id="ARBA00010398"/>
    </source>
</evidence>
<dbReference type="InterPro" id="IPR003759">
    <property type="entry name" value="Cbl-bd_cap"/>
</dbReference>
<dbReference type="Pfam" id="PF02607">
    <property type="entry name" value="B12-binding_2"/>
    <property type="match status" value="1"/>
</dbReference>
<evidence type="ECO:0000256" key="21">
    <source>
        <dbReference type="PIRNR" id="PIRNR000381"/>
    </source>
</evidence>
<dbReference type="Proteomes" id="UP000262802">
    <property type="component" value="Chromosome"/>
</dbReference>
<evidence type="ECO:0000256" key="24">
    <source>
        <dbReference type="PROSITE-ProRule" id="PRU00333"/>
    </source>
</evidence>
<dbReference type="InterPro" id="IPR033706">
    <property type="entry name" value="Met_synthase_B12-bd"/>
</dbReference>
<dbReference type="SMART" id="SM01018">
    <property type="entry name" value="B12-binding_2"/>
    <property type="match status" value="1"/>
</dbReference>
<evidence type="ECO:0000256" key="17">
    <source>
        <dbReference type="ARBA" id="ARBA00023285"/>
    </source>
</evidence>
<keyword evidence="14" id="KW-0677">Repeat</keyword>
<dbReference type="InterPro" id="IPR006158">
    <property type="entry name" value="Cobalamin-bd"/>
</dbReference>
<protein>
    <recommendedName>
        <fullName evidence="7 20">Methionine synthase</fullName>
        <ecNumber evidence="6 20">2.1.1.13</ecNumber>
    </recommendedName>
    <alternativeName>
        <fullName evidence="19 21">5-methyltetrahydrofolate--homocysteine methyltransferase</fullName>
    </alternativeName>
</protein>
<evidence type="ECO:0000256" key="18">
    <source>
        <dbReference type="ARBA" id="ARBA00025552"/>
    </source>
</evidence>
<evidence type="ECO:0000256" key="8">
    <source>
        <dbReference type="ARBA" id="ARBA00022603"/>
    </source>
</evidence>
<dbReference type="UniPathway" id="UPA00051">
    <property type="reaction ID" value="UER00081"/>
</dbReference>
<dbReference type="GO" id="GO:0008705">
    <property type="term" value="F:methionine synthase activity"/>
    <property type="evidence" value="ECO:0007669"/>
    <property type="project" value="UniProtKB-UniRule"/>
</dbReference>
<dbReference type="PROSITE" id="PS50970">
    <property type="entry name" value="HCY"/>
    <property type="match status" value="1"/>
</dbReference>
<dbReference type="NCBIfam" id="TIGR02082">
    <property type="entry name" value="metH"/>
    <property type="match status" value="1"/>
</dbReference>
<evidence type="ECO:0000256" key="4">
    <source>
        <dbReference type="ARBA" id="ARBA00005178"/>
    </source>
</evidence>
<accession>A0A3B7R309</accession>
<evidence type="ECO:0000256" key="6">
    <source>
        <dbReference type="ARBA" id="ARBA00012032"/>
    </source>
</evidence>
<evidence type="ECO:0000259" key="28">
    <source>
        <dbReference type="PROSITE" id="PS51332"/>
    </source>
</evidence>
<dbReference type="PANTHER" id="PTHR45833">
    <property type="entry name" value="METHIONINE SYNTHASE"/>
    <property type="match status" value="1"/>
</dbReference>
<feature type="binding site" evidence="23">
    <location>
        <begin position="1221"/>
        <end position="1222"/>
    </location>
    <ligand>
        <name>S-adenosyl-L-methionine</name>
        <dbReference type="ChEBI" id="CHEBI:59789"/>
    </ligand>
</feature>
<dbReference type="InterPro" id="IPR036589">
    <property type="entry name" value="HCY_dom_sf"/>
</dbReference>
<keyword evidence="9 21" id="KW-0028">Amino-acid biosynthesis</keyword>
<comment type="domain">
    <text evidence="21">Modular enzyme with four functionally distinct domains. The isolated Hcy-binding domain catalyzes methyl transfer from free methylcobalamin to homocysteine. The Hcy-binding domain in association with the pterin-binding domain catalyzes the methylation of cob(I)alamin by methyltetrahydrofolate and the methylation of homocysteine. The B12-binding domain binds the cofactor. The AdoMet activation domain binds S-adenosyl-L-methionine. Under aerobic conditions cob(I)alamin can be converted to inactive cob(II)alamin. Reductive methylation by S-adenosyl-L-methionine and flavodoxin regenerates methylcobalamin.</text>
</comment>